<feature type="chain" id="PRO_5012095469" description="Porin" evidence="2">
    <location>
        <begin position="29"/>
        <end position="720"/>
    </location>
</feature>
<dbReference type="EMBL" id="MNQH01000001">
    <property type="protein sequence ID" value="OKY96866.1"/>
    <property type="molecule type" value="Genomic_DNA"/>
</dbReference>
<proteinExistence type="predicted"/>
<feature type="signal peptide" evidence="2">
    <location>
        <begin position="1"/>
        <end position="28"/>
    </location>
</feature>
<comment type="caution">
    <text evidence="3">The sequence shown here is derived from an EMBL/GenBank/DDBJ whole genome shotgun (WGS) entry which is preliminary data.</text>
</comment>
<evidence type="ECO:0000256" key="2">
    <source>
        <dbReference type="SAM" id="SignalP"/>
    </source>
</evidence>
<name>A0A1Q6FDD0_9BACT</name>
<reference evidence="3 4" key="1">
    <citation type="journal article" date="2016" name="Nat. Biotechnol.">
        <title>Measurement of bacterial replication rates in microbial communities.</title>
        <authorList>
            <person name="Brown C.T."/>
            <person name="Olm M.R."/>
            <person name="Thomas B.C."/>
            <person name="Banfield J.F."/>
        </authorList>
    </citation>
    <scope>NUCLEOTIDE SEQUENCE [LARGE SCALE GENOMIC DNA]</scope>
    <source>
        <strain evidence="3">CAG:67_53_122</strain>
    </source>
</reference>
<dbReference type="STRING" id="28117.BHV66_00935"/>
<dbReference type="InterPro" id="IPR025631">
    <property type="entry name" value="Porin_10"/>
</dbReference>
<feature type="compositionally biased region" description="Low complexity" evidence="1">
    <location>
        <begin position="38"/>
        <end position="52"/>
    </location>
</feature>
<dbReference type="Proteomes" id="UP000187417">
    <property type="component" value="Unassembled WGS sequence"/>
</dbReference>
<organism evidence="3 4">
    <name type="scientific">Alistipes putredinis</name>
    <dbReference type="NCBI Taxonomy" id="28117"/>
    <lineage>
        <taxon>Bacteria</taxon>
        <taxon>Pseudomonadati</taxon>
        <taxon>Bacteroidota</taxon>
        <taxon>Bacteroidia</taxon>
        <taxon>Bacteroidales</taxon>
        <taxon>Rikenellaceae</taxon>
        <taxon>Alistipes</taxon>
    </lineage>
</organism>
<accession>A0A1Q6FDD0</accession>
<sequence>MFPKVLKKILWILLWGGLLAFPTLEASAQFDASAILRNQNNQNPNDPNNPNNMLGSNPFQTQNGEEQPAMPTDSTKKKRLRKPLESYFFNDSIRALPNFSWTISRDYNQVHINPLDTTLATFRIDYPFYKEGVGHAAVGALGQASLPYNYFERPQYRDFSFAEGFDVYTYRMENVPFYNLKRPYFHFMYLESGQKKFREENFSLTLGHNISPTTGFNVNYRSRGTKGLYEWSRTKNHNLSVAVSHTGKRYSVHAGFINNHIETRENGGVVGEWAIRDTTFEMPSGVPMRLTSSQATNIYRNNAFFVEQSYGIPLLPVTESDFSIANLPAVFIGHSFEYNSWSKVYKDVRGTYTDDRYERDDKGNFVPARDLEYYKNWFINPTQTRDSIYERVISNRVFIQAQPWDRNGVVGTVNGGVGLDLHTYSQFRLDSYLNGKYEKVGKSSYFVYGSVEGKIKKYVDWGADAKFYPSGYRGGDVSFGANLALTGYIRKRPLILEGRFRMETRSPDYWQENLFSNHYVWLTPLRKENETRFEVAFRVPDYAFEVGVWQGIVTDKIYYGADSQIAQDNGSVSVTSVYARKDFRIAGLHLDHKVLLQWSTNHSVIPVPLVSAFLSYYYEFWAVRDVLRVQFGVDGHFNTRYYAPGYNPALSEFFNQREIEVGNYPYLDLFLMGKWKRMRIFLKYQHINRGLFGNGEYFAIAKYPLNPGMFKMGISWGFYD</sequence>
<dbReference type="Pfam" id="PF14121">
    <property type="entry name" value="Porin_10"/>
    <property type="match status" value="1"/>
</dbReference>
<evidence type="ECO:0008006" key="5">
    <source>
        <dbReference type="Google" id="ProtNLM"/>
    </source>
</evidence>
<evidence type="ECO:0000313" key="3">
    <source>
        <dbReference type="EMBL" id="OKY96866.1"/>
    </source>
</evidence>
<feature type="region of interest" description="Disordered" evidence="1">
    <location>
        <begin position="38"/>
        <end position="78"/>
    </location>
</feature>
<evidence type="ECO:0000313" key="4">
    <source>
        <dbReference type="Proteomes" id="UP000187417"/>
    </source>
</evidence>
<dbReference type="AlphaFoldDB" id="A0A1Q6FDD0"/>
<feature type="compositionally biased region" description="Polar residues" evidence="1">
    <location>
        <begin position="53"/>
        <end position="65"/>
    </location>
</feature>
<protein>
    <recommendedName>
        <fullName evidence="5">Porin</fullName>
    </recommendedName>
</protein>
<gene>
    <name evidence="3" type="ORF">BHV66_00935</name>
</gene>
<keyword evidence="2" id="KW-0732">Signal</keyword>
<evidence type="ECO:0000256" key="1">
    <source>
        <dbReference type="SAM" id="MobiDB-lite"/>
    </source>
</evidence>